<name>A0ABQ0E363_9PORP</name>
<feature type="chain" id="PRO_5047008401" evidence="1">
    <location>
        <begin position="21"/>
        <end position="210"/>
    </location>
</feature>
<dbReference type="Pfam" id="PF12099">
    <property type="entry name" value="DUF3575"/>
    <property type="match status" value="1"/>
</dbReference>
<sequence length="210" mass="23638">MKKRLIMLLLMAILPLGVSAQKVALKTNLTHWASVTPNLALEVALGKRVTLDLYGAYNSFDIVKNRKWHHWIAQPEVRIWTCESFNGLFFGVHAQGGAFNFARVNLPQLAWTGEEKFIPELKDKKGDDGLLLESGRRYEGYYAGAGISVGYQWMIGTHWNIELSVGGGYNHIWFKKFGGNPCDAQIPTDPKTAHYVGPTKFTLSIAYFFK</sequence>
<dbReference type="InterPro" id="IPR021958">
    <property type="entry name" value="DUF3575"/>
</dbReference>
<dbReference type="Proteomes" id="UP001628220">
    <property type="component" value="Unassembled WGS sequence"/>
</dbReference>
<protein>
    <submittedName>
        <fullName evidence="2">DUF3575 domain-containing protein</fullName>
    </submittedName>
</protein>
<accession>A0ABQ0E363</accession>
<keyword evidence="1" id="KW-0732">Signal</keyword>
<evidence type="ECO:0000313" key="2">
    <source>
        <dbReference type="EMBL" id="GAB1252180.1"/>
    </source>
</evidence>
<feature type="signal peptide" evidence="1">
    <location>
        <begin position="1"/>
        <end position="20"/>
    </location>
</feature>
<evidence type="ECO:0000313" key="3">
    <source>
        <dbReference type="Proteomes" id="UP001628220"/>
    </source>
</evidence>
<dbReference type="EMBL" id="BAAFSF010000004">
    <property type="protein sequence ID" value="GAB1252180.1"/>
    <property type="molecule type" value="Genomic_DNA"/>
</dbReference>
<keyword evidence="3" id="KW-1185">Reference proteome</keyword>
<proteinExistence type="predicted"/>
<comment type="caution">
    <text evidence="2">The sequence shown here is derived from an EMBL/GenBank/DDBJ whole genome shotgun (WGS) entry which is preliminary data.</text>
</comment>
<evidence type="ECO:0000256" key="1">
    <source>
        <dbReference type="SAM" id="SignalP"/>
    </source>
</evidence>
<dbReference type="RefSeq" id="WP_411915944.1">
    <property type="nucleotide sequence ID" value="NZ_BAAFSF010000004.1"/>
</dbReference>
<organism evidence="2 3">
    <name type="scientific">Porphyromonas miyakawae</name>
    <dbReference type="NCBI Taxonomy" id="3137470"/>
    <lineage>
        <taxon>Bacteria</taxon>
        <taxon>Pseudomonadati</taxon>
        <taxon>Bacteroidota</taxon>
        <taxon>Bacteroidia</taxon>
        <taxon>Bacteroidales</taxon>
        <taxon>Porphyromonadaceae</taxon>
        <taxon>Porphyromonas</taxon>
    </lineage>
</organism>
<gene>
    <name evidence="2" type="ORF">Tsumi_12860</name>
</gene>
<reference evidence="2 3" key="1">
    <citation type="journal article" date="2025" name="Int. J. Syst. Evol. Microbiol.">
        <title>Desulfovibrio falkowii sp. nov., Porphyromonas miyakawae sp. nov., Mediterraneibacter flintii sp. nov. and Owariibacterium komagatae gen. nov., sp. nov., isolated from human faeces.</title>
        <authorList>
            <person name="Hamaguchi T."/>
            <person name="Ohara M."/>
            <person name="Hisatomi A."/>
            <person name="Sekiguchi K."/>
            <person name="Takeda J.I."/>
            <person name="Ueyama J."/>
            <person name="Ito M."/>
            <person name="Nishiwaki H."/>
            <person name="Ogi T."/>
            <person name="Hirayama M."/>
            <person name="Ohkuma M."/>
            <person name="Sakamoto M."/>
            <person name="Ohno K."/>
        </authorList>
    </citation>
    <scope>NUCLEOTIDE SEQUENCE [LARGE SCALE GENOMIC DNA]</scope>
    <source>
        <strain evidence="2 3">13CB11C</strain>
    </source>
</reference>